<dbReference type="OrthoDB" id="5844348at2759"/>
<name>A0A8S9ZRQ5_9BILA</name>
<evidence type="ECO:0000256" key="1">
    <source>
        <dbReference type="ARBA" id="ARBA00022723"/>
    </source>
</evidence>
<sequence>MATFVRSQRGAEKLIYEGYIYTKSKDGAQNKRHWRCDLWNINKGSCPATALTDSNNQVIIGTNQHNHDPSPTKVETVLIKDRIKQAAIESPDPPKDIVDEQLIGISEQAKAILPKIANLRKIVGRKRSTNGNQLSREASFIKSRGNKEKLFYNGFVYNKYRDGTENRRFWRCERWKRENCRGSAMTDVNNQVIIKQSHNHKDKKETKIIRENIKEEKILNEDVDEQVAGVSSQRVLILLIWKWFCNI</sequence>
<dbReference type="AlphaFoldDB" id="A0A8S9ZRQ5"/>
<feature type="domain" description="FLYWCH-type" evidence="4">
    <location>
        <begin position="140"/>
        <end position="200"/>
    </location>
</feature>
<dbReference type="Proteomes" id="UP000605970">
    <property type="component" value="Unassembled WGS sequence"/>
</dbReference>
<dbReference type="GO" id="GO:0005634">
    <property type="term" value="C:nucleus"/>
    <property type="evidence" value="ECO:0007669"/>
    <property type="project" value="TreeGrafter"/>
</dbReference>
<feature type="domain" description="FLYWCH-type" evidence="4">
    <location>
        <begin position="4"/>
        <end position="67"/>
    </location>
</feature>
<proteinExistence type="predicted"/>
<evidence type="ECO:0000256" key="2">
    <source>
        <dbReference type="ARBA" id="ARBA00022771"/>
    </source>
</evidence>
<dbReference type="GO" id="GO:0008270">
    <property type="term" value="F:zinc ion binding"/>
    <property type="evidence" value="ECO:0007669"/>
    <property type="project" value="UniProtKB-KW"/>
</dbReference>
<dbReference type="InterPro" id="IPR052887">
    <property type="entry name" value="FLYWCH-type_ZF"/>
</dbReference>
<dbReference type="Pfam" id="PF04500">
    <property type="entry name" value="FLYWCH"/>
    <property type="match status" value="2"/>
</dbReference>
<evidence type="ECO:0000313" key="6">
    <source>
        <dbReference type="Proteomes" id="UP000605970"/>
    </source>
</evidence>
<keyword evidence="2" id="KW-0863">Zinc-finger</keyword>
<keyword evidence="3" id="KW-0862">Zinc</keyword>
<evidence type="ECO:0000313" key="5">
    <source>
        <dbReference type="EMBL" id="KAF7635922.1"/>
    </source>
</evidence>
<dbReference type="PANTHER" id="PTHR37975">
    <property type="entry name" value="FLYWCH ZINC FINGER TRANSCRIPTION FACTOR HOMOLOG"/>
    <property type="match status" value="1"/>
</dbReference>
<accession>A0A8S9ZRQ5</accession>
<dbReference type="Gene3D" id="2.20.25.240">
    <property type="match status" value="2"/>
</dbReference>
<protein>
    <recommendedName>
        <fullName evidence="4">FLYWCH-type domain-containing protein</fullName>
    </recommendedName>
</protein>
<evidence type="ECO:0000259" key="4">
    <source>
        <dbReference type="Pfam" id="PF04500"/>
    </source>
</evidence>
<evidence type="ECO:0000256" key="3">
    <source>
        <dbReference type="ARBA" id="ARBA00022833"/>
    </source>
</evidence>
<keyword evidence="1" id="KW-0479">Metal-binding</keyword>
<dbReference type="EMBL" id="JABEBT010000036">
    <property type="protein sequence ID" value="KAF7635922.1"/>
    <property type="molecule type" value="Genomic_DNA"/>
</dbReference>
<dbReference type="PANTHER" id="PTHR37975:SF3">
    <property type="entry name" value="FLYWCH TRANSCRIPTION FACTOR 3"/>
    <property type="match status" value="1"/>
</dbReference>
<dbReference type="GO" id="GO:0043565">
    <property type="term" value="F:sequence-specific DNA binding"/>
    <property type="evidence" value="ECO:0007669"/>
    <property type="project" value="TreeGrafter"/>
</dbReference>
<reference evidence="5" key="1">
    <citation type="journal article" date="2020" name="Ecol. Evol.">
        <title>Genome structure and content of the rice root-knot nematode (Meloidogyne graminicola).</title>
        <authorList>
            <person name="Phan N.T."/>
            <person name="Danchin E.G.J."/>
            <person name="Klopp C."/>
            <person name="Perfus-Barbeoch L."/>
            <person name="Kozlowski D.K."/>
            <person name="Koutsovoulos G.D."/>
            <person name="Lopez-Roques C."/>
            <person name="Bouchez O."/>
            <person name="Zahm M."/>
            <person name="Besnard G."/>
            <person name="Bellafiore S."/>
        </authorList>
    </citation>
    <scope>NUCLEOTIDE SEQUENCE</scope>
    <source>
        <strain evidence="5">VN-18</strain>
    </source>
</reference>
<comment type="caution">
    <text evidence="5">The sequence shown here is derived from an EMBL/GenBank/DDBJ whole genome shotgun (WGS) entry which is preliminary data.</text>
</comment>
<organism evidence="5 6">
    <name type="scientific">Meloidogyne graminicola</name>
    <dbReference type="NCBI Taxonomy" id="189291"/>
    <lineage>
        <taxon>Eukaryota</taxon>
        <taxon>Metazoa</taxon>
        <taxon>Ecdysozoa</taxon>
        <taxon>Nematoda</taxon>
        <taxon>Chromadorea</taxon>
        <taxon>Rhabditida</taxon>
        <taxon>Tylenchina</taxon>
        <taxon>Tylenchomorpha</taxon>
        <taxon>Tylenchoidea</taxon>
        <taxon>Meloidogynidae</taxon>
        <taxon>Meloidogyninae</taxon>
        <taxon>Meloidogyne</taxon>
    </lineage>
</organism>
<gene>
    <name evidence="5" type="ORF">Mgra_00004642</name>
</gene>
<dbReference type="InterPro" id="IPR007588">
    <property type="entry name" value="Znf_FLYWCH"/>
</dbReference>
<dbReference type="GO" id="GO:0045892">
    <property type="term" value="P:negative regulation of DNA-templated transcription"/>
    <property type="evidence" value="ECO:0007669"/>
    <property type="project" value="TreeGrafter"/>
</dbReference>
<keyword evidence="6" id="KW-1185">Reference proteome</keyword>
<dbReference type="GO" id="GO:0003700">
    <property type="term" value="F:DNA-binding transcription factor activity"/>
    <property type="evidence" value="ECO:0007669"/>
    <property type="project" value="TreeGrafter"/>
</dbReference>